<dbReference type="Proteomes" id="UP000188235">
    <property type="component" value="Chromosome"/>
</dbReference>
<proteinExistence type="inferred from homology"/>
<dbReference type="GO" id="GO:0006543">
    <property type="term" value="P:L-glutamine catabolic process"/>
    <property type="evidence" value="ECO:0007669"/>
    <property type="project" value="TreeGrafter"/>
</dbReference>
<sequence>MIRAGALVVHSIPPAGMPPLATISSSASLCASSAGVSTSTRRSTRPSWRWSTATSRPLLLGVEKDLPDETHDVVAGYARQCAISVTATDLAIMGATLTNGGRQPRTGEQIFDAAVRQCLGVMATCGMYDDRRLGLRGRRPIQERVACGILAVSPGRLGSDVWSPFDEHGISVRDSRW</sequence>
<keyword evidence="7" id="KW-1185">Reference proteome</keyword>
<protein>
    <recommendedName>
        <fullName evidence="3">glutaminase</fullName>
        <ecNumber evidence="3">3.5.1.2</ecNumber>
    </recommendedName>
</protein>
<evidence type="ECO:0000256" key="2">
    <source>
        <dbReference type="ARBA" id="ARBA00011881"/>
    </source>
</evidence>
<dbReference type="GO" id="GO:0004359">
    <property type="term" value="F:glutaminase activity"/>
    <property type="evidence" value="ECO:0007669"/>
    <property type="project" value="UniProtKB-EC"/>
</dbReference>
<dbReference type="InterPro" id="IPR015868">
    <property type="entry name" value="Glutaminase"/>
</dbReference>
<dbReference type="AlphaFoldDB" id="A0A1Q2CVI1"/>
<dbReference type="PANTHER" id="PTHR12544:SF29">
    <property type="entry name" value="GLUTAMINASE"/>
    <property type="match status" value="1"/>
</dbReference>
<dbReference type="EC" id="3.5.1.2" evidence="3"/>
<dbReference type="InterPro" id="IPR012338">
    <property type="entry name" value="Beta-lactam/transpept-like"/>
</dbReference>
<evidence type="ECO:0000256" key="3">
    <source>
        <dbReference type="ARBA" id="ARBA00012918"/>
    </source>
</evidence>
<keyword evidence="4" id="KW-0378">Hydrolase</keyword>
<dbReference type="RefSeq" id="WP_250638010.1">
    <property type="nucleotide sequence ID" value="NZ_CP019607.1"/>
</dbReference>
<dbReference type="KEGG" id="tfa:BW733_03815"/>
<name>A0A1Q2CVI1_9ACTN</name>
<gene>
    <name evidence="6" type="ORF">BW733_03815</name>
</gene>
<comment type="similarity">
    <text evidence="1">Belongs to the glutaminase family.</text>
</comment>
<dbReference type="GO" id="GO:0006537">
    <property type="term" value="P:glutamate biosynthetic process"/>
    <property type="evidence" value="ECO:0007669"/>
    <property type="project" value="TreeGrafter"/>
</dbReference>
<accession>A0A1Q2CVI1</accession>
<reference evidence="6 7" key="1">
    <citation type="journal article" date="2008" name="Int. J. Syst. Evol. Microbiol.">
        <title>Tessaracoccus flavescens sp. nov., isolated from marine sediment.</title>
        <authorList>
            <person name="Lee D.W."/>
            <person name="Lee S.D."/>
        </authorList>
    </citation>
    <scope>NUCLEOTIDE SEQUENCE [LARGE SCALE GENOMIC DNA]</scope>
    <source>
        <strain evidence="6 7">SST-39T</strain>
    </source>
</reference>
<organism evidence="6 7">
    <name type="scientific">Tessaracoccus flavescens</name>
    <dbReference type="NCBI Taxonomy" id="399497"/>
    <lineage>
        <taxon>Bacteria</taxon>
        <taxon>Bacillati</taxon>
        <taxon>Actinomycetota</taxon>
        <taxon>Actinomycetes</taxon>
        <taxon>Propionibacteriales</taxon>
        <taxon>Propionibacteriaceae</taxon>
        <taxon>Tessaracoccus</taxon>
    </lineage>
</organism>
<dbReference type="EMBL" id="CP019607">
    <property type="protein sequence ID" value="AQP50089.1"/>
    <property type="molecule type" value="Genomic_DNA"/>
</dbReference>
<evidence type="ECO:0000313" key="6">
    <source>
        <dbReference type="EMBL" id="AQP50089.1"/>
    </source>
</evidence>
<comment type="catalytic activity">
    <reaction evidence="5">
        <text>L-glutamine + H2O = L-glutamate + NH4(+)</text>
        <dbReference type="Rhea" id="RHEA:15889"/>
        <dbReference type="ChEBI" id="CHEBI:15377"/>
        <dbReference type="ChEBI" id="CHEBI:28938"/>
        <dbReference type="ChEBI" id="CHEBI:29985"/>
        <dbReference type="ChEBI" id="CHEBI:58359"/>
        <dbReference type="EC" id="3.5.1.2"/>
    </reaction>
</comment>
<dbReference type="PANTHER" id="PTHR12544">
    <property type="entry name" value="GLUTAMINASE"/>
    <property type="match status" value="1"/>
</dbReference>
<dbReference type="Pfam" id="PF04960">
    <property type="entry name" value="Glutaminase"/>
    <property type="match status" value="1"/>
</dbReference>
<evidence type="ECO:0000256" key="4">
    <source>
        <dbReference type="ARBA" id="ARBA00022801"/>
    </source>
</evidence>
<evidence type="ECO:0000256" key="5">
    <source>
        <dbReference type="ARBA" id="ARBA00049534"/>
    </source>
</evidence>
<dbReference type="SUPFAM" id="SSF56601">
    <property type="entry name" value="beta-lactamase/transpeptidase-like"/>
    <property type="match status" value="1"/>
</dbReference>
<evidence type="ECO:0000313" key="7">
    <source>
        <dbReference type="Proteomes" id="UP000188235"/>
    </source>
</evidence>
<comment type="subunit">
    <text evidence="2">Homotetramer.</text>
</comment>
<dbReference type="STRING" id="399497.BW733_03815"/>
<dbReference type="Gene3D" id="3.40.710.10">
    <property type="entry name" value="DD-peptidase/beta-lactamase superfamily"/>
    <property type="match status" value="1"/>
</dbReference>
<evidence type="ECO:0000256" key="1">
    <source>
        <dbReference type="ARBA" id="ARBA00011076"/>
    </source>
</evidence>